<dbReference type="InterPro" id="IPR036457">
    <property type="entry name" value="PPM-type-like_dom_sf"/>
</dbReference>
<evidence type="ECO:0000313" key="2">
    <source>
        <dbReference type="Proteomes" id="UP001164459"/>
    </source>
</evidence>
<dbReference type="EMBL" id="CP114040">
    <property type="protein sequence ID" value="WAS96234.1"/>
    <property type="molecule type" value="Genomic_DNA"/>
</dbReference>
<reference evidence="1" key="1">
    <citation type="submission" date="2022-11" db="EMBL/GenBank/DDBJ databases">
        <title>Minimal conservation of predation-associated metabolite biosynthetic gene clusters underscores biosynthetic potential of Myxococcota including descriptions for ten novel species: Archangium lansinium sp. nov., Myxococcus landrumus sp. nov., Nannocystis bai.</title>
        <authorList>
            <person name="Ahearne A."/>
            <person name="Stevens C."/>
            <person name="Dowd S."/>
        </authorList>
    </citation>
    <scope>NUCLEOTIDE SEQUENCE</scope>
    <source>
        <strain evidence="1">Fl3</strain>
    </source>
</reference>
<sequence length="135" mass="14011">MRRTDGELPVGETTAVVIRVDGDLLVGASVGDSGAVLVDGEAEDGWVELTAGQQRKPLLGSRGASPVGFSSALGGATLLMASDGLWKYAKREAIAAVVRDVEFAAIPRRLLDLVRLRSGALPDDAAIIVARRASS</sequence>
<dbReference type="Gene3D" id="3.60.40.10">
    <property type="entry name" value="PPM-type phosphatase domain"/>
    <property type="match status" value="1"/>
</dbReference>
<proteinExistence type="predicted"/>
<accession>A0ABY7HB41</accession>
<evidence type="ECO:0008006" key="3">
    <source>
        <dbReference type="Google" id="ProtNLM"/>
    </source>
</evidence>
<dbReference type="Proteomes" id="UP001164459">
    <property type="component" value="Chromosome"/>
</dbReference>
<organism evidence="1 2">
    <name type="scientific">Nannocystis punicea</name>
    <dbReference type="NCBI Taxonomy" id="2995304"/>
    <lineage>
        <taxon>Bacteria</taxon>
        <taxon>Pseudomonadati</taxon>
        <taxon>Myxococcota</taxon>
        <taxon>Polyangia</taxon>
        <taxon>Nannocystales</taxon>
        <taxon>Nannocystaceae</taxon>
        <taxon>Nannocystis</taxon>
    </lineage>
</organism>
<keyword evidence="2" id="KW-1185">Reference proteome</keyword>
<dbReference type="SUPFAM" id="SSF81606">
    <property type="entry name" value="PP2C-like"/>
    <property type="match status" value="1"/>
</dbReference>
<gene>
    <name evidence="1" type="ORF">O0S08_08725</name>
</gene>
<dbReference type="RefSeq" id="WP_269038575.1">
    <property type="nucleotide sequence ID" value="NZ_CP114040.1"/>
</dbReference>
<evidence type="ECO:0000313" key="1">
    <source>
        <dbReference type="EMBL" id="WAS96234.1"/>
    </source>
</evidence>
<protein>
    <recommendedName>
        <fullName evidence="3">PPM-type phosphatase domain-containing protein</fullName>
    </recommendedName>
</protein>
<name>A0ABY7HB41_9BACT</name>